<dbReference type="Proteomes" id="UP001303889">
    <property type="component" value="Unassembled WGS sequence"/>
</dbReference>
<accession>A0AAN6MT61</accession>
<proteinExistence type="inferred from homology"/>
<dbReference type="InterPro" id="IPR051013">
    <property type="entry name" value="MBL_superfamily_lactonases"/>
</dbReference>
<keyword evidence="5" id="KW-0862">Zinc</keyword>
<dbReference type="CDD" id="cd07730">
    <property type="entry name" value="metallo-hydrolase-like_MBL-fold"/>
    <property type="match status" value="1"/>
</dbReference>
<comment type="caution">
    <text evidence="6">The sequence shown here is derived from an EMBL/GenBank/DDBJ whole genome shotgun (WGS) entry which is preliminary data.</text>
</comment>
<reference evidence="6" key="2">
    <citation type="submission" date="2023-05" db="EMBL/GenBank/DDBJ databases">
        <authorList>
            <consortium name="Lawrence Berkeley National Laboratory"/>
            <person name="Steindorff A."/>
            <person name="Hensen N."/>
            <person name="Bonometti L."/>
            <person name="Westerberg I."/>
            <person name="Brannstrom I.O."/>
            <person name="Guillou S."/>
            <person name="Cros-Aarteil S."/>
            <person name="Calhoun S."/>
            <person name="Haridas S."/>
            <person name="Kuo A."/>
            <person name="Mondo S."/>
            <person name="Pangilinan J."/>
            <person name="Riley R."/>
            <person name="Labutti K."/>
            <person name="Andreopoulos B."/>
            <person name="Lipzen A."/>
            <person name="Chen C."/>
            <person name="Yanf M."/>
            <person name="Daum C."/>
            <person name="Ng V."/>
            <person name="Clum A."/>
            <person name="Ohm R."/>
            <person name="Martin F."/>
            <person name="Silar P."/>
            <person name="Natvig D."/>
            <person name="Lalanne C."/>
            <person name="Gautier V."/>
            <person name="Ament-Velasquez S.L."/>
            <person name="Kruys A."/>
            <person name="Hutchinson M.I."/>
            <person name="Powell A.J."/>
            <person name="Barry K."/>
            <person name="Miller A.N."/>
            <person name="Grigoriev I.V."/>
            <person name="Debuchy R."/>
            <person name="Gladieux P."/>
            <person name="Thoren M.H."/>
            <person name="Johannesson H."/>
        </authorList>
    </citation>
    <scope>NUCLEOTIDE SEQUENCE</scope>
    <source>
        <strain evidence="6">CBS 103.79</strain>
    </source>
</reference>
<dbReference type="AlphaFoldDB" id="A0AAN6MT61"/>
<evidence type="ECO:0000313" key="7">
    <source>
        <dbReference type="Proteomes" id="UP001303889"/>
    </source>
</evidence>
<evidence type="ECO:0000256" key="5">
    <source>
        <dbReference type="ARBA" id="ARBA00022833"/>
    </source>
</evidence>
<dbReference type="GO" id="GO:0016787">
    <property type="term" value="F:hydrolase activity"/>
    <property type="evidence" value="ECO:0007669"/>
    <property type="project" value="UniProtKB-KW"/>
</dbReference>
<keyword evidence="4" id="KW-0378">Hydrolase</keyword>
<dbReference type="InterPro" id="IPR036866">
    <property type="entry name" value="RibonucZ/Hydroxyglut_hydro"/>
</dbReference>
<dbReference type="Gene3D" id="1.20.1290.10">
    <property type="entry name" value="AhpD-like"/>
    <property type="match status" value="1"/>
</dbReference>
<evidence type="ECO:0000256" key="1">
    <source>
        <dbReference type="ARBA" id="ARBA00001947"/>
    </source>
</evidence>
<name>A0AAN6MT61_9PEZI</name>
<evidence type="ECO:0000256" key="3">
    <source>
        <dbReference type="ARBA" id="ARBA00022723"/>
    </source>
</evidence>
<keyword evidence="3" id="KW-0479">Metal-binding</keyword>
<dbReference type="PANTHER" id="PTHR42978">
    <property type="entry name" value="QUORUM-QUENCHING LACTONASE YTNP-RELATED-RELATED"/>
    <property type="match status" value="1"/>
</dbReference>
<comment type="similarity">
    <text evidence="2">Belongs to the metallo-beta-lactamase superfamily.</text>
</comment>
<reference evidence="6" key="1">
    <citation type="journal article" date="2023" name="Mol. Phylogenet. Evol.">
        <title>Genome-scale phylogeny and comparative genomics of the fungal order Sordariales.</title>
        <authorList>
            <person name="Hensen N."/>
            <person name="Bonometti L."/>
            <person name="Westerberg I."/>
            <person name="Brannstrom I.O."/>
            <person name="Guillou S."/>
            <person name="Cros-Aarteil S."/>
            <person name="Calhoun S."/>
            <person name="Haridas S."/>
            <person name="Kuo A."/>
            <person name="Mondo S."/>
            <person name="Pangilinan J."/>
            <person name="Riley R."/>
            <person name="LaButti K."/>
            <person name="Andreopoulos B."/>
            <person name="Lipzen A."/>
            <person name="Chen C."/>
            <person name="Yan M."/>
            <person name="Daum C."/>
            <person name="Ng V."/>
            <person name="Clum A."/>
            <person name="Steindorff A."/>
            <person name="Ohm R.A."/>
            <person name="Martin F."/>
            <person name="Silar P."/>
            <person name="Natvig D.O."/>
            <person name="Lalanne C."/>
            <person name="Gautier V."/>
            <person name="Ament-Velasquez S.L."/>
            <person name="Kruys A."/>
            <person name="Hutchinson M.I."/>
            <person name="Powell A.J."/>
            <person name="Barry K."/>
            <person name="Miller A.N."/>
            <person name="Grigoriev I.V."/>
            <person name="Debuchy R."/>
            <person name="Gladieux P."/>
            <person name="Hiltunen Thoren M."/>
            <person name="Johannesson H."/>
        </authorList>
    </citation>
    <scope>NUCLEOTIDE SEQUENCE</scope>
    <source>
        <strain evidence="6">CBS 103.79</strain>
    </source>
</reference>
<organism evidence="6 7">
    <name type="scientific">Staphylotrichum tortipilum</name>
    <dbReference type="NCBI Taxonomy" id="2831512"/>
    <lineage>
        <taxon>Eukaryota</taxon>
        <taxon>Fungi</taxon>
        <taxon>Dikarya</taxon>
        <taxon>Ascomycota</taxon>
        <taxon>Pezizomycotina</taxon>
        <taxon>Sordariomycetes</taxon>
        <taxon>Sordariomycetidae</taxon>
        <taxon>Sordariales</taxon>
        <taxon>Chaetomiaceae</taxon>
        <taxon>Staphylotrichum</taxon>
    </lineage>
</organism>
<dbReference type="EMBL" id="MU855356">
    <property type="protein sequence ID" value="KAK3905498.1"/>
    <property type="molecule type" value="Genomic_DNA"/>
</dbReference>
<keyword evidence="7" id="KW-1185">Reference proteome</keyword>
<evidence type="ECO:0000313" key="6">
    <source>
        <dbReference type="EMBL" id="KAK3905498.1"/>
    </source>
</evidence>
<evidence type="ECO:0000256" key="4">
    <source>
        <dbReference type="ARBA" id="ARBA00022801"/>
    </source>
</evidence>
<dbReference type="Gene3D" id="3.60.15.10">
    <property type="entry name" value="Ribonuclease Z/Hydroxyacylglutathione hydrolase-like"/>
    <property type="match status" value="1"/>
</dbReference>
<dbReference type="SUPFAM" id="SSF56281">
    <property type="entry name" value="Metallo-hydrolase/oxidoreductase"/>
    <property type="match status" value="1"/>
</dbReference>
<sequence>MGITTRIVFDLGVRQDTSRYSEPIRCHLDTRQPLSSEPDVVKSLAVHWDHVGEPGDFPSSVFIVGHGSLDILRGIGSSWGSHSFFEADLLDPMRTVQLSDPKTNTAADRAPGGLSQPWKPFDSLPATLDLFGDDSIYIVDAPGHLPGHINLLVRVSHDQWVYLAGDACHDRRIMRDLEEAEKAIQRIRNLEAKGIKVIFAHDVEWEGDSRNQGRSWSPQLCPCVLILHICWGLGVACPCGSTRACSKPGCTRFSTPIVRDTSSMMASMEEKSDLRQQFDSQLGREALHSGWASLLSLNPQFFCASLSLATVPRRKAHLSLKEQALVALAVDSAATHLYAPGIRTHVSAALKEGTSVYEVLEVLELSSTLRIHACNIGGKPHDEDATGPFDERQEELKREFAEKRGYWHGFWEDFLRLDPEPDVPWTRVIDGKQGALEPKSWFIAPLMPHLYVPGLKLYMKNALGYGATPQQILEVLEIATLLGLYMAHVASSIIEELTSAHLVLVASEGQH</sequence>
<dbReference type="InterPro" id="IPR029032">
    <property type="entry name" value="AhpD-like"/>
</dbReference>
<comment type="cofactor">
    <cofactor evidence="1">
        <name>Zn(2+)</name>
        <dbReference type="ChEBI" id="CHEBI:29105"/>
    </cofactor>
</comment>
<dbReference type="PANTHER" id="PTHR42978:SF2">
    <property type="entry name" value="102 KBASES UNSTABLE REGION: FROM 1 TO 119443"/>
    <property type="match status" value="1"/>
</dbReference>
<evidence type="ECO:0000256" key="2">
    <source>
        <dbReference type="ARBA" id="ARBA00007749"/>
    </source>
</evidence>
<dbReference type="GO" id="GO:0046872">
    <property type="term" value="F:metal ion binding"/>
    <property type="evidence" value="ECO:0007669"/>
    <property type="project" value="UniProtKB-KW"/>
</dbReference>
<gene>
    <name evidence="6" type="ORF">C8A05DRAFT_41554</name>
</gene>
<dbReference type="SUPFAM" id="SSF69118">
    <property type="entry name" value="AhpD-like"/>
    <property type="match status" value="1"/>
</dbReference>
<protein>
    <submittedName>
        <fullName evidence="6">Metallo-hydrolase/oxidoreductase</fullName>
    </submittedName>
</protein>